<sequence length="243" mass="25150">MTWANRLRLLLGLIVTLAIVAACTYVFTQRQQSAVSTTATIIAQEYPVGTDYGGLVVKEHVQEGDVVRAGDALFDVQSLQLQRDVATGIVAGTTGSERVTPEGVSTVVASVDGIVADVGVAQGGYAQAGGLLAVIHRANSLRVEASFVLTPRDYARIAAGSPAEIRLPDQTTMPGTVTHIDVATLDGQALTKVQVVSAALGDGPATGLRQPGTPLSVTVTLRDDGPLSGVVVAVEDLLRRIGL</sequence>
<keyword evidence="5" id="KW-0472">Membrane</keyword>
<organism evidence="6 7">
    <name type="scientific">Microbacterium paludicola</name>
    <dbReference type="NCBI Taxonomy" id="300019"/>
    <lineage>
        <taxon>Bacteria</taxon>
        <taxon>Bacillati</taxon>
        <taxon>Actinomycetota</taxon>
        <taxon>Actinomycetes</taxon>
        <taxon>Micrococcales</taxon>
        <taxon>Microbacteriaceae</taxon>
        <taxon>Microbacterium</taxon>
    </lineage>
</organism>
<dbReference type="InterPro" id="IPR011053">
    <property type="entry name" value="Single_hybrid_motif"/>
</dbReference>
<comment type="subcellular location">
    <subcellularLocation>
        <location evidence="1">Membrane</location>
        <topology evidence="1">Single-pass membrane protein</topology>
    </subcellularLocation>
</comment>
<protein>
    <submittedName>
        <fullName evidence="6">HlyD family efflux transporter periplasmic adaptor subunit</fullName>
    </submittedName>
</protein>
<dbReference type="SUPFAM" id="SSF51230">
    <property type="entry name" value="Single hybrid motif"/>
    <property type="match status" value="1"/>
</dbReference>
<evidence type="ECO:0000256" key="2">
    <source>
        <dbReference type="ARBA" id="ARBA00009477"/>
    </source>
</evidence>
<reference evidence="6 7" key="1">
    <citation type="submission" date="2019-03" db="EMBL/GenBank/DDBJ databases">
        <title>Diversity of the mouse oral microbiome.</title>
        <authorList>
            <person name="Joseph S."/>
            <person name="Aduse-Opoku J."/>
            <person name="Curtis M."/>
            <person name="Wade W."/>
            <person name="Hashim A."/>
        </authorList>
    </citation>
    <scope>NUCLEOTIDE SEQUENCE [LARGE SCALE GENOMIC DNA]</scope>
    <source>
        <strain evidence="6 7">P1012</strain>
    </source>
</reference>
<dbReference type="RefSeq" id="WP_135114931.1">
    <property type="nucleotide sequence ID" value="NZ_JADGLL010000029.1"/>
</dbReference>
<keyword evidence="4" id="KW-1133">Transmembrane helix</keyword>
<comment type="similarity">
    <text evidence="2">Belongs to the membrane fusion protein (MFP) (TC 8.A.1) family.</text>
</comment>
<evidence type="ECO:0000313" key="6">
    <source>
        <dbReference type="EMBL" id="TFU32304.1"/>
    </source>
</evidence>
<evidence type="ECO:0000313" key="7">
    <source>
        <dbReference type="Proteomes" id="UP000298358"/>
    </source>
</evidence>
<evidence type="ECO:0000256" key="5">
    <source>
        <dbReference type="ARBA" id="ARBA00023136"/>
    </source>
</evidence>
<keyword evidence="3" id="KW-0812">Transmembrane</keyword>
<dbReference type="PROSITE" id="PS51257">
    <property type="entry name" value="PROKAR_LIPOPROTEIN"/>
    <property type="match status" value="1"/>
</dbReference>
<evidence type="ECO:0000256" key="1">
    <source>
        <dbReference type="ARBA" id="ARBA00004167"/>
    </source>
</evidence>
<dbReference type="AlphaFoldDB" id="A0A4Y9FUT8"/>
<gene>
    <name evidence="6" type="ORF">E4U02_11265</name>
</gene>
<keyword evidence="7" id="KW-1185">Reference proteome</keyword>
<evidence type="ECO:0000256" key="4">
    <source>
        <dbReference type="ARBA" id="ARBA00022989"/>
    </source>
</evidence>
<name>A0A4Y9FUT8_9MICO</name>
<accession>A0A4Y9FUT8</accession>
<proteinExistence type="inferred from homology"/>
<dbReference type="GO" id="GO:0016020">
    <property type="term" value="C:membrane"/>
    <property type="evidence" value="ECO:0007669"/>
    <property type="project" value="UniProtKB-SubCell"/>
</dbReference>
<dbReference type="Proteomes" id="UP000298358">
    <property type="component" value="Unassembled WGS sequence"/>
</dbReference>
<evidence type="ECO:0000256" key="3">
    <source>
        <dbReference type="ARBA" id="ARBA00022692"/>
    </source>
</evidence>
<dbReference type="PANTHER" id="PTHR30386:SF26">
    <property type="entry name" value="TRANSPORT PROTEIN COMB"/>
    <property type="match status" value="1"/>
</dbReference>
<dbReference type="InterPro" id="IPR050739">
    <property type="entry name" value="MFP"/>
</dbReference>
<dbReference type="Gene3D" id="2.40.50.100">
    <property type="match status" value="1"/>
</dbReference>
<dbReference type="OrthoDB" id="3725787at2"/>
<comment type="caution">
    <text evidence="6">The sequence shown here is derived from an EMBL/GenBank/DDBJ whole genome shotgun (WGS) entry which is preliminary data.</text>
</comment>
<dbReference type="PANTHER" id="PTHR30386">
    <property type="entry name" value="MEMBRANE FUSION SUBUNIT OF EMRAB-TOLC MULTIDRUG EFFLUX PUMP"/>
    <property type="match status" value="1"/>
</dbReference>
<dbReference type="EMBL" id="SPQB01000029">
    <property type="protein sequence ID" value="TFU32304.1"/>
    <property type="molecule type" value="Genomic_DNA"/>
</dbReference>